<name>D3VF81_XENNA</name>
<organism evidence="1 2">
    <name type="scientific">Xenorhabdus nematophila (strain ATCC 19061 / DSM 3370 / CCUG 14189 / LMG 1036 / NCIMB 9965 / AN6)</name>
    <dbReference type="NCBI Taxonomy" id="406817"/>
    <lineage>
        <taxon>Bacteria</taxon>
        <taxon>Pseudomonadati</taxon>
        <taxon>Pseudomonadota</taxon>
        <taxon>Gammaproteobacteria</taxon>
        <taxon>Enterobacterales</taxon>
        <taxon>Morganellaceae</taxon>
        <taxon>Xenorhabdus</taxon>
    </lineage>
</organism>
<dbReference type="EMBL" id="FN667742">
    <property type="protein sequence ID" value="CBJ92538.1"/>
    <property type="molecule type" value="Genomic_DNA"/>
</dbReference>
<dbReference type="AlphaFoldDB" id="D3VF81"/>
<dbReference type="STRING" id="406817.XNC1_4516"/>
<keyword evidence="2" id="KW-1185">Reference proteome</keyword>
<evidence type="ECO:0000313" key="1">
    <source>
        <dbReference type="EMBL" id="CBJ92538.1"/>
    </source>
</evidence>
<accession>D3VF81</accession>
<sequence length="41" mass="5142">MYIFRGTELFVRVFFLVAKQEWQQRACHKYPDDTFMYPIYC</sequence>
<evidence type="ECO:0000313" key="2">
    <source>
        <dbReference type="Proteomes" id="UP000008075"/>
    </source>
</evidence>
<gene>
    <name evidence="1" type="ordered locus">XNC1_4516</name>
</gene>
<dbReference type="KEGG" id="xne:XNC1_4516"/>
<dbReference type="Proteomes" id="UP000008075">
    <property type="component" value="Chromosome"/>
</dbReference>
<proteinExistence type="predicted"/>
<dbReference type="HOGENOM" id="CLU_3278950_0_0_6"/>
<protein>
    <submittedName>
        <fullName evidence="1">Uncharacterized protein</fullName>
    </submittedName>
</protein>
<reference evidence="1 2" key="1">
    <citation type="journal article" date="2011" name="PLoS ONE">
        <title>The entomopathogenic bacterial endosymbionts xenorhabdus and photorhabdus: convergent lifestyles from divergent genomes.</title>
        <authorList>
            <person name="Chaston J.M."/>
            <person name="Suen G."/>
            <person name="Tucker S.L."/>
            <person name="Andersen A.W."/>
            <person name="Bhasin A."/>
            <person name="Bode E."/>
            <person name="Bode H.B."/>
            <person name="Brachmann A.O."/>
            <person name="Cowles C.E."/>
            <person name="Cowles K.N."/>
            <person name="Darby C."/>
            <person name="de Leon L."/>
            <person name="Drace K."/>
            <person name="Du Z."/>
            <person name="Givaudan A."/>
            <person name="Herbert Tran E.E."/>
            <person name="Jewell K.A."/>
            <person name="Knack J.J."/>
            <person name="Krasomil-Osterfeld K.C."/>
            <person name="Kukor R."/>
            <person name="Lanois A."/>
            <person name="Latreille P."/>
            <person name="Leimgruber N.K."/>
            <person name="Lipke C.M."/>
            <person name="Liu R."/>
            <person name="Lu X."/>
            <person name="Martens E.C."/>
            <person name="Marri P.R."/>
            <person name="Medigue C."/>
            <person name="Menard M.L."/>
            <person name="Miller N.M."/>
            <person name="Morales-Soto N."/>
            <person name="Norton S."/>
            <person name="Ogier J.C."/>
            <person name="Orchard S.S."/>
            <person name="Park D."/>
            <person name="Park Y."/>
            <person name="Qurollo B.A."/>
            <person name="Sugar D.R."/>
            <person name="Richards G.R."/>
            <person name="Rouy Z."/>
            <person name="Slominski B."/>
            <person name="Slominski K."/>
            <person name="Snyder H."/>
            <person name="Tjaden B.C."/>
            <person name="van der Hoeven R."/>
            <person name="Welch R.D."/>
            <person name="Wheeler C."/>
            <person name="Xiang B."/>
            <person name="Barbazuk B."/>
            <person name="Gaudriault S."/>
            <person name="Goodner B."/>
            <person name="Slater S.C."/>
            <person name="Forst S."/>
            <person name="Goldman B.S."/>
            <person name="Goodrich-Blair H."/>
        </authorList>
    </citation>
    <scope>NUCLEOTIDE SEQUENCE [LARGE SCALE GENOMIC DNA]</scope>
    <source>
        <strain evidence="2">ATCC 19061 / DSM 3370 / CCUG 14189 / LMG 1036 / NCIMB 9965 / AN6</strain>
    </source>
</reference>